<dbReference type="SUPFAM" id="SSF101386">
    <property type="entry name" value="all-alpha NTP pyrophosphatases"/>
    <property type="match status" value="1"/>
</dbReference>
<keyword evidence="1" id="KW-0175">Coiled coil</keyword>
<evidence type="ECO:0000256" key="1">
    <source>
        <dbReference type="SAM" id="Coils"/>
    </source>
</evidence>
<dbReference type="InterPro" id="IPR038735">
    <property type="entry name" value="MSMEG_1276-like_NTP-PPase_dom"/>
</dbReference>
<keyword evidence="3" id="KW-1185">Reference proteome</keyword>
<name>A0A1H8M4T0_9BACI</name>
<organism evidence="2 3">
    <name type="scientific">Amphibacillus marinus</name>
    <dbReference type="NCBI Taxonomy" id="872970"/>
    <lineage>
        <taxon>Bacteria</taxon>
        <taxon>Bacillati</taxon>
        <taxon>Bacillota</taxon>
        <taxon>Bacilli</taxon>
        <taxon>Bacillales</taxon>
        <taxon>Bacillaceae</taxon>
        <taxon>Amphibacillus</taxon>
    </lineage>
</organism>
<gene>
    <name evidence="2" type="ORF">SAMN04488134_10430</name>
</gene>
<evidence type="ECO:0000313" key="2">
    <source>
        <dbReference type="EMBL" id="SEO12321.1"/>
    </source>
</evidence>
<accession>A0A1H8M4T0</accession>
<reference evidence="2 3" key="1">
    <citation type="submission" date="2016-10" db="EMBL/GenBank/DDBJ databases">
        <authorList>
            <person name="de Groot N.N."/>
        </authorList>
    </citation>
    <scope>NUCLEOTIDE SEQUENCE [LARGE SCALE GENOMIC DNA]</scope>
    <source>
        <strain evidence="2 3">CGMCC 1.10434</strain>
    </source>
</reference>
<dbReference type="InterPro" id="IPR021130">
    <property type="entry name" value="PRib-ATP_PPHydrolase-like"/>
</dbReference>
<evidence type="ECO:0000313" key="3">
    <source>
        <dbReference type="Proteomes" id="UP000199300"/>
    </source>
</evidence>
<proteinExistence type="predicted"/>
<sequence length="106" mass="12168">MPVYNKLVRDKIPSIINKSGKLAQICILSDAEYQDALSEKLNEEIEELIEAQTREERLEEADDVLTVLEAFLCHYGLTMQEVEQVKVNKEVSHGGFSQRIFLEEVK</sequence>
<dbReference type="Proteomes" id="UP000199300">
    <property type="component" value="Unassembled WGS sequence"/>
</dbReference>
<dbReference type="AlphaFoldDB" id="A0A1H8M4T0"/>
<feature type="coiled-coil region" evidence="1">
    <location>
        <begin position="34"/>
        <end position="62"/>
    </location>
</feature>
<dbReference type="Pfam" id="PF01503">
    <property type="entry name" value="PRA-PH"/>
    <property type="match status" value="1"/>
</dbReference>
<protein>
    <submittedName>
        <fullName evidence="2">Predicted house-cleaning noncanonical NTP pyrophosphatase, all-alpha NTP-PPase (MazG) superfamily</fullName>
    </submittedName>
</protein>
<dbReference type="EMBL" id="FODJ01000004">
    <property type="protein sequence ID" value="SEO12321.1"/>
    <property type="molecule type" value="Genomic_DNA"/>
</dbReference>
<dbReference type="CDD" id="cd11532">
    <property type="entry name" value="NTP-PPase_COG4997"/>
    <property type="match status" value="1"/>
</dbReference>